<proteinExistence type="predicted"/>
<reference evidence="3" key="2">
    <citation type="journal article" date="2011" name="G3 (Bethesda)">
        <title>The awesome power of yeast evolutionary genetics: New genome sequences and strain resources for the Saccharomyces sensu stricto genus.</title>
        <authorList>
            <person name="Scannell D.R."/>
            <person name="Zill O.A."/>
            <person name="Rokas A."/>
            <person name="Payen C."/>
            <person name="Dunham M.J."/>
            <person name="Eisen M.B."/>
            <person name="Rine J."/>
            <person name="Johnston M."/>
            <person name="Hittinger C.T."/>
        </authorList>
    </citation>
    <scope>GENOME REANNOTATION</scope>
    <source>
        <strain evidence="3">ATCC MYA-4449 / AS 2.2408 / CBS 8840 / NBRC 1802 / NCYC 2889</strain>
    </source>
</reference>
<dbReference type="HOGENOM" id="CLU_2943096_0_0_1"/>
<evidence type="ECO:0000313" key="2">
    <source>
        <dbReference type="EMBL" id="EJT43481.1"/>
    </source>
</evidence>
<dbReference type="Proteomes" id="UP000002753">
    <property type="component" value="Unassembled WGS sequence"/>
</dbReference>
<comment type="caution">
    <text evidence="2">The sequence shown here is derived from an EMBL/GenBank/DDBJ whole genome shotgun (WGS) entry which is preliminary data.</text>
</comment>
<feature type="compositionally biased region" description="Low complexity" evidence="1">
    <location>
        <begin position="15"/>
        <end position="24"/>
    </location>
</feature>
<gene>
    <name evidence="2" type="primary">YML122C</name>
    <name evidence="2" type="ORF">SKUD_167905</name>
</gene>
<accession>J5S1P2</accession>
<protein>
    <submittedName>
        <fullName evidence="2">YML122C-like protein</fullName>
    </submittedName>
</protein>
<organism evidence="2 3">
    <name type="scientific">Saccharomyces kudriavzevii (strain ATCC MYA-4449 / AS 2.2408 / CBS 8840 / NBRC 1802 / NCYC 2889)</name>
    <name type="common">Yeast</name>
    <dbReference type="NCBI Taxonomy" id="226230"/>
    <lineage>
        <taxon>Eukaryota</taxon>
        <taxon>Fungi</taxon>
        <taxon>Dikarya</taxon>
        <taxon>Ascomycota</taxon>
        <taxon>Saccharomycotina</taxon>
        <taxon>Saccharomycetes</taxon>
        <taxon>Saccharomycetales</taxon>
        <taxon>Saccharomycetaceae</taxon>
        <taxon>Saccharomyces</taxon>
    </lineage>
</organism>
<name>J5S1P2_SACK1</name>
<keyword evidence="3" id="KW-1185">Reference proteome</keyword>
<reference evidence="2 3" key="1">
    <citation type="journal article" date="2003" name="Science">
        <title>Finding functional features in Saccharomyces genomes by phylogenetic footprinting.</title>
        <authorList>
            <person name="Cliften P.F."/>
            <person name="Sudarsanam P."/>
            <person name="Desikan A."/>
            <person name="Fulton L."/>
            <person name="Fulton B."/>
            <person name="Majors J."/>
            <person name="Waterston R."/>
            <person name="Cohen B.A."/>
            <person name="Johnston M."/>
        </authorList>
    </citation>
    <scope>NUCLEOTIDE SEQUENCE [LARGE SCALE GENOMIC DNA]</scope>
    <source>
        <strain evidence="3">ATCC MYA-4449 / AS 2.2408 / CBS 8840 / NBRC 1802 / NCYC 2889</strain>
    </source>
</reference>
<sequence>MCCRRLYACSIAHEGPYSSSSGYSDGVARSTNTRSSHRRAVRCQFDGSTWRCHFRHVGGN</sequence>
<dbReference type="AlphaFoldDB" id="J5S1P2"/>
<feature type="region of interest" description="Disordered" evidence="1">
    <location>
        <begin position="14"/>
        <end position="38"/>
    </location>
</feature>
<dbReference type="EMBL" id="AACI03000773">
    <property type="protein sequence ID" value="EJT43481.1"/>
    <property type="molecule type" value="Genomic_DNA"/>
</dbReference>
<evidence type="ECO:0000313" key="3">
    <source>
        <dbReference type="Proteomes" id="UP000002753"/>
    </source>
</evidence>
<evidence type="ECO:0000256" key="1">
    <source>
        <dbReference type="SAM" id="MobiDB-lite"/>
    </source>
</evidence>